<evidence type="ECO:0000313" key="1">
    <source>
        <dbReference type="EMBL" id="GLC61374.1"/>
    </source>
</evidence>
<dbReference type="PANTHER" id="PTHR34599">
    <property type="entry name" value="PEROXIDASE-RELATED"/>
    <property type="match status" value="1"/>
</dbReference>
<proteinExistence type="predicted"/>
<accession>A0A9W6BZX3</accession>
<dbReference type="InterPro" id="IPR052559">
    <property type="entry name" value="V-haloperoxidase"/>
</dbReference>
<name>A0A9W6BZX3_9CHLO</name>
<evidence type="ECO:0000313" key="2">
    <source>
        <dbReference type="Proteomes" id="UP001165080"/>
    </source>
</evidence>
<dbReference type="SUPFAM" id="SSF48317">
    <property type="entry name" value="Acid phosphatase/Vanadium-dependent haloperoxidase"/>
    <property type="match status" value="1"/>
</dbReference>
<sequence>MAIAQDTVLALGIEHQQAARLYAMLASAVASHAVLSTEFNWRQSTVYDPVLAAQLATAEVSAGQLPVIKNLVANSVRTILSKRLVDGSSAFADFKPADSSPENVGRYQLTPGQVSVHYPQVASASGFYLTSKDIDAFTAKMTAFKLDDPEYAAQLQQTYWLGSATSPNRTEYDTGSARFWAQGDGTSTLAGFWVSAAIALLPESTPLLVQARFLKLLTTSFWDTSVACWRIKFRELFWRPITAISTAHGARPADPSWSPLLSTPTDPEYISSHTATTGAALYLFESHFGANVPFSAASLSAPDLGTRTWPSFRQAALEVGWSRVFAGVHLRKSNDDGMALGATIAKRIHSRFFKSSSLEDVF</sequence>
<dbReference type="Gene3D" id="1.10.606.20">
    <property type="match status" value="1"/>
</dbReference>
<dbReference type="Proteomes" id="UP001165080">
    <property type="component" value="Unassembled WGS sequence"/>
</dbReference>
<reference evidence="1 2" key="1">
    <citation type="journal article" date="2023" name="Commun. Biol.">
        <title>Reorganization of the ancestral sex-determining regions during the evolution of trioecy in Pleodorina starrii.</title>
        <authorList>
            <person name="Takahashi K."/>
            <person name="Suzuki S."/>
            <person name="Kawai-Toyooka H."/>
            <person name="Yamamoto K."/>
            <person name="Hamaji T."/>
            <person name="Ootsuki R."/>
            <person name="Yamaguchi H."/>
            <person name="Kawachi M."/>
            <person name="Higashiyama T."/>
            <person name="Nozaki H."/>
        </authorList>
    </citation>
    <scope>NUCLEOTIDE SEQUENCE [LARGE SCALE GENOMIC DNA]</scope>
    <source>
        <strain evidence="1 2">NIES-4479</strain>
    </source>
</reference>
<keyword evidence="2" id="KW-1185">Reference proteome</keyword>
<evidence type="ECO:0008006" key="3">
    <source>
        <dbReference type="Google" id="ProtNLM"/>
    </source>
</evidence>
<comment type="caution">
    <text evidence="1">The sequence shown here is derived from an EMBL/GenBank/DDBJ whole genome shotgun (WGS) entry which is preliminary data.</text>
</comment>
<dbReference type="InterPro" id="IPR036938">
    <property type="entry name" value="PAP2/HPO_sf"/>
</dbReference>
<organism evidence="1 2">
    <name type="scientific">Pleodorina starrii</name>
    <dbReference type="NCBI Taxonomy" id="330485"/>
    <lineage>
        <taxon>Eukaryota</taxon>
        <taxon>Viridiplantae</taxon>
        <taxon>Chlorophyta</taxon>
        <taxon>core chlorophytes</taxon>
        <taxon>Chlorophyceae</taxon>
        <taxon>CS clade</taxon>
        <taxon>Chlamydomonadales</taxon>
        <taxon>Volvocaceae</taxon>
        <taxon>Pleodorina</taxon>
    </lineage>
</organism>
<dbReference type="CDD" id="cd03398">
    <property type="entry name" value="PAP2_haloperoxidase"/>
    <property type="match status" value="1"/>
</dbReference>
<dbReference type="AlphaFoldDB" id="A0A9W6BZX3"/>
<gene>
    <name evidence="1" type="primary">PLESTB002803</name>
    <name evidence="1" type="ORF">PLESTB_001749300</name>
</gene>
<dbReference type="EMBL" id="BRXU01000045">
    <property type="protein sequence ID" value="GLC61374.1"/>
    <property type="molecule type" value="Genomic_DNA"/>
</dbReference>
<protein>
    <recommendedName>
        <fullName evidence="3">Phosphatidic acid phosphatase type 2/haloperoxidase domain-containing protein</fullName>
    </recommendedName>
</protein>
<dbReference type="PANTHER" id="PTHR34599:SF1">
    <property type="entry name" value="PHOSPHATIDIC ACID PHOSPHATASE TYPE 2_HALOPEROXIDASE DOMAIN-CONTAINING PROTEIN"/>
    <property type="match status" value="1"/>
</dbReference>